<evidence type="ECO:0000313" key="8">
    <source>
        <dbReference type="Proteomes" id="UP000000536"/>
    </source>
</evidence>
<dbReference type="GeneID" id="78448530"/>
<keyword evidence="1" id="KW-1277">Toxin-antitoxin system</keyword>
<evidence type="ECO:0000256" key="2">
    <source>
        <dbReference type="ARBA" id="ARBA00022722"/>
    </source>
</evidence>
<name>Q5JIH0_THEKO</name>
<keyword evidence="4" id="KW-0378">Hydrolase</keyword>
<dbReference type="PANTHER" id="PTHR42740:SF2">
    <property type="entry name" value="RIBONUCLEASE VAPC1"/>
    <property type="match status" value="1"/>
</dbReference>
<dbReference type="STRING" id="69014.TK1995"/>
<gene>
    <name evidence="7" type="ordered locus">TK1995</name>
</gene>
<dbReference type="eggNOG" id="arCOG02219">
    <property type="taxonomic scope" value="Archaea"/>
</dbReference>
<dbReference type="PhylomeDB" id="Q5JIH0"/>
<dbReference type="Pfam" id="PF01850">
    <property type="entry name" value="PIN"/>
    <property type="match status" value="1"/>
</dbReference>
<dbReference type="FunFam" id="3.40.50.1010:FF:000163">
    <property type="match status" value="1"/>
</dbReference>
<accession>Q5JIH0</accession>
<dbReference type="GO" id="GO:0016787">
    <property type="term" value="F:hydrolase activity"/>
    <property type="evidence" value="ECO:0007669"/>
    <property type="project" value="UniProtKB-KW"/>
</dbReference>
<dbReference type="InParanoid" id="Q5JIH0"/>
<organism evidence="7 8">
    <name type="scientific">Thermococcus kodakarensis (strain ATCC BAA-918 / JCM 12380 / KOD1)</name>
    <name type="common">Pyrococcus kodakaraensis (strain KOD1)</name>
    <dbReference type="NCBI Taxonomy" id="69014"/>
    <lineage>
        <taxon>Archaea</taxon>
        <taxon>Methanobacteriati</taxon>
        <taxon>Methanobacteriota</taxon>
        <taxon>Thermococci</taxon>
        <taxon>Thermococcales</taxon>
        <taxon>Thermococcaceae</taxon>
        <taxon>Thermococcus</taxon>
    </lineage>
</organism>
<dbReference type="InterPro" id="IPR029060">
    <property type="entry name" value="PIN-like_dom_sf"/>
</dbReference>
<dbReference type="PATRIC" id="fig|69014.16.peg.1948"/>
<evidence type="ECO:0000313" key="7">
    <source>
        <dbReference type="EMBL" id="BAD86184.1"/>
    </source>
</evidence>
<dbReference type="EMBL" id="AP006878">
    <property type="protein sequence ID" value="BAD86184.1"/>
    <property type="molecule type" value="Genomic_DNA"/>
</dbReference>
<protein>
    <submittedName>
        <fullName evidence="7">Predicted nucleic acid-binding protein, containing PIN domain</fullName>
    </submittedName>
</protein>
<keyword evidence="8" id="KW-1185">Reference proteome</keyword>
<evidence type="ECO:0000259" key="6">
    <source>
        <dbReference type="Pfam" id="PF01850"/>
    </source>
</evidence>
<keyword evidence="5" id="KW-0460">Magnesium</keyword>
<dbReference type="HOGENOM" id="CLU_171554_0_0_2"/>
<dbReference type="GO" id="GO:0004540">
    <property type="term" value="F:RNA nuclease activity"/>
    <property type="evidence" value="ECO:0000318"/>
    <property type="project" value="GO_Central"/>
</dbReference>
<dbReference type="InterPro" id="IPR002716">
    <property type="entry name" value="PIN_dom"/>
</dbReference>
<dbReference type="AlphaFoldDB" id="Q5JIH0"/>
<dbReference type="RefSeq" id="WP_011250945.1">
    <property type="nucleotide sequence ID" value="NC_006624.1"/>
</dbReference>
<dbReference type="SUPFAM" id="SSF88723">
    <property type="entry name" value="PIN domain-like"/>
    <property type="match status" value="1"/>
</dbReference>
<dbReference type="KEGG" id="tko:TK1995"/>
<evidence type="ECO:0000256" key="3">
    <source>
        <dbReference type="ARBA" id="ARBA00022723"/>
    </source>
</evidence>
<reference evidence="7 8" key="1">
    <citation type="journal article" date="2005" name="Genome Res.">
        <title>Complete genome sequence of the hyperthermophilic archaeon Thermococcus kodakaraensis KOD1 and comparison with Pyrococcus genomes.</title>
        <authorList>
            <person name="Fukui T."/>
            <person name="Atomi H."/>
            <person name="Kanai T."/>
            <person name="Matsumi R."/>
            <person name="Fujiwara S."/>
            <person name="Imanaka T."/>
        </authorList>
    </citation>
    <scope>NUCLEOTIDE SEQUENCE [LARGE SCALE GENOMIC DNA]</scope>
    <source>
        <strain evidence="8">ATCC BAA-918 / JCM 12380 / KOD1</strain>
    </source>
</reference>
<sequence>MVVIDTNIVIRRVKAGEEIRENITEVTVVEYPPVITYRKFHGEVLLITRRSIATAVELQRRLRKIGRPKQFADIMIAAICITNGEKLITHDSDFKDIREVSELDVEVV</sequence>
<keyword evidence="2" id="KW-0540">Nuclease</keyword>
<evidence type="ECO:0000256" key="5">
    <source>
        <dbReference type="ARBA" id="ARBA00022842"/>
    </source>
</evidence>
<feature type="domain" description="PIN" evidence="6">
    <location>
        <begin position="41"/>
        <end position="98"/>
    </location>
</feature>
<dbReference type="EnsemblBacteria" id="BAD86184">
    <property type="protein sequence ID" value="BAD86184"/>
    <property type="gene ID" value="TK1995"/>
</dbReference>
<evidence type="ECO:0000256" key="4">
    <source>
        <dbReference type="ARBA" id="ARBA00022801"/>
    </source>
</evidence>
<dbReference type="Proteomes" id="UP000000536">
    <property type="component" value="Chromosome"/>
</dbReference>
<dbReference type="PANTHER" id="PTHR42740">
    <property type="entry name" value="RIBONUCLEASE VAPC3"/>
    <property type="match status" value="1"/>
</dbReference>
<keyword evidence="3" id="KW-0479">Metal-binding</keyword>
<dbReference type="Gene3D" id="3.40.50.1010">
    <property type="entry name" value="5'-nuclease"/>
    <property type="match status" value="1"/>
</dbReference>
<dbReference type="OrthoDB" id="371667at2157"/>
<proteinExistence type="predicted"/>
<dbReference type="InterPro" id="IPR051749">
    <property type="entry name" value="PINc/VapC_TA_RNase"/>
</dbReference>
<dbReference type="GO" id="GO:0046872">
    <property type="term" value="F:metal ion binding"/>
    <property type="evidence" value="ECO:0007669"/>
    <property type="project" value="UniProtKB-KW"/>
</dbReference>
<evidence type="ECO:0000256" key="1">
    <source>
        <dbReference type="ARBA" id="ARBA00022649"/>
    </source>
</evidence>